<evidence type="ECO:0000313" key="1">
    <source>
        <dbReference type="EMBL" id="KAJ1725216.1"/>
    </source>
</evidence>
<proteinExistence type="predicted"/>
<dbReference type="AlphaFoldDB" id="A0A9W8CUZ7"/>
<protein>
    <submittedName>
        <fullName evidence="1">Uncharacterized protein</fullName>
    </submittedName>
</protein>
<organism evidence="1 2">
    <name type="scientific">Coemansia biformis</name>
    <dbReference type="NCBI Taxonomy" id="1286918"/>
    <lineage>
        <taxon>Eukaryota</taxon>
        <taxon>Fungi</taxon>
        <taxon>Fungi incertae sedis</taxon>
        <taxon>Zoopagomycota</taxon>
        <taxon>Kickxellomycotina</taxon>
        <taxon>Kickxellomycetes</taxon>
        <taxon>Kickxellales</taxon>
        <taxon>Kickxellaceae</taxon>
        <taxon>Coemansia</taxon>
    </lineage>
</organism>
<dbReference type="OrthoDB" id="5535131at2759"/>
<reference evidence="1" key="1">
    <citation type="submission" date="2022-07" db="EMBL/GenBank/DDBJ databases">
        <title>Phylogenomic reconstructions and comparative analyses of Kickxellomycotina fungi.</title>
        <authorList>
            <person name="Reynolds N.K."/>
            <person name="Stajich J.E."/>
            <person name="Barry K."/>
            <person name="Grigoriev I.V."/>
            <person name="Crous P."/>
            <person name="Smith M.E."/>
        </authorList>
    </citation>
    <scope>NUCLEOTIDE SEQUENCE</scope>
    <source>
        <strain evidence="1">BCRC 34381</strain>
    </source>
</reference>
<accession>A0A9W8CUZ7</accession>
<gene>
    <name evidence="1" type="ORF">LPJ61_005662</name>
</gene>
<feature type="non-terminal residue" evidence="1">
    <location>
        <position position="239"/>
    </location>
</feature>
<dbReference type="EMBL" id="JANBOI010002029">
    <property type="protein sequence ID" value="KAJ1725216.1"/>
    <property type="molecule type" value="Genomic_DNA"/>
</dbReference>
<evidence type="ECO:0000313" key="2">
    <source>
        <dbReference type="Proteomes" id="UP001143981"/>
    </source>
</evidence>
<name>A0A9W8CUZ7_9FUNG</name>
<dbReference type="Proteomes" id="UP001143981">
    <property type="component" value="Unassembled WGS sequence"/>
</dbReference>
<sequence length="239" mass="26889">MLRMSLHYARVKDEDFKHNLRLLAVCQKLRYAALPLVYNSVFFYSCDASLDDDFNELPSDPLDKEPTGRLMTNLDLVVSAGCIEMVRFAGIYADYPPFILPGLWMGIDNMRKAASEWSRIVALDIAIYPSIDFSDSDVVDIAACRDEIQEISTAMAGAMPGILRLEAECKSNALSSELLGHLTSHYTEQLQVLHSKLLISPPLDRQFKQLRDLCIHFDGLSGQDLPRVLPGNLERLRLV</sequence>
<keyword evidence="2" id="KW-1185">Reference proteome</keyword>
<comment type="caution">
    <text evidence="1">The sequence shown here is derived from an EMBL/GenBank/DDBJ whole genome shotgun (WGS) entry which is preliminary data.</text>
</comment>